<name>A0A9W8CWZ0_9FUNG</name>
<dbReference type="Proteomes" id="UP001143981">
    <property type="component" value="Unassembled WGS sequence"/>
</dbReference>
<comment type="caution">
    <text evidence="1">The sequence shown here is derived from an EMBL/GenBank/DDBJ whole genome shotgun (WGS) entry which is preliminary data.</text>
</comment>
<reference evidence="1" key="1">
    <citation type="submission" date="2022-07" db="EMBL/GenBank/DDBJ databases">
        <title>Phylogenomic reconstructions and comparative analyses of Kickxellomycotina fungi.</title>
        <authorList>
            <person name="Reynolds N.K."/>
            <person name="Stajich J.E."/>
            <person name="Barry K."/>
            <person name="Grigoriev I.V."/>
            <person name="Crous P."/>
            <person name="Smith M.E."/>
        </authorList>
    </citation>
    <scope>NUCLEOTIDE SEQUENCE</scope>
    <source>
        <strain evidence="1">BCRC 34381</strain>
    </source>
</reference>
<proteinExistence type="predicted"/>
<evidence type="ECO:0000313" key="1">
    <source>
        <dbReference type="EMBL" id="KAJ1727138.1"/>
    </source>
</evidence>
<gene>
    <name evidence="1" type="ORF">LPJ61_004736</name>
</gene>
<protein>
    <submittedName>
        <fullName evidence="1">Uncharacterized protein</fullName>
    </submittedName>
</protein>
<accession>A0A9W8CWZ0</accession>
<organism evidence="1 2">
    <name type="scientific">Coemansia biformis</name>
    <dbReference type="NCBI Taxonomy" id="1286918"/>
    <lineage>
        <taxon>Eukaryota</taxon>
        <taxon>Fungi</taxon>
        <taxon>Fungi incertae sedis</taxon>
        <taxon>Zoopagomycota</taxon>
        <taxon>Kickxellomycotina</taxon>
        <taxon>Kickxellomycetes</taxon>
        <taxon>Kickxellales</taxon>
        <taxon>Kickxellaceae</taxon>
        <taxon>Coemansia</taxon>
    </lineage>
</organism>
<evidence type="ECO:0000313" key="2">
    <source>
        <dbReference type="Proteomes" id="UP001143981"/>
    </source>
</evidence>
<dbReference type="AlphaFoldDB" id="A0A9W8CWZ0"/>
<dbReference type="EMBL" id="JANBOI010001208">
    <property type="protein sequence ID" value="KAJ1727138.1"/>
    <property type="molecule type" value="Genomic_DNA"/>
</dbReference>
<sequence length="175" mass="19829">MVETYTYFRRTKVSRDAVVYKGALEEMPNPETGPAPTYVAEMSFRTFALHENTDSGTRILLTGHYEGILGRSAVIKGDHLLSMAKEGGLFDDGWSFTYMADSYRWRVAWFGRRWTLEDRNKNVLAKLERASFKYTKIGVLEILTEMDDDLKALVLITCEVVHRTIKSSEAAAASS</sequence>
<dbReference type="OrthoDB" id="5573441at2759"/>
<keyword evidence="2" id="KW-1185">Reference proteome</keyword>